<comment type="similarity">
    <text evidence="1">Belongs to the ROK (NagC/XylR) family.</text>
</comment>
<organism evidence="2 3">
    <name type="scientific">Candidatus Pseudobacter hemicellulosilyticus</name>
    <dbReference type="NCBI Taxonomy" id="3121375"/>
    <lineage>
        <taxon>Bacteria</taxon>
        <taxon>Pseudomonadati</taxon>
        <taxon>Bacteroidota</taxon>
        <taxon>Chitinophagia</taxon>
        <taxon>Chitinophagales</taxon>
        <taxon>Chitinophagaceae</taxon>
        <taxon>Pseudobacter</taxon>
    </lineage>
</organism>
<proteinExistence type="inferred from homology"/>
<evidence type="ECO:0000313" key="3">
    <source>
        <dbReference type="Proteomes" id="UP001220610"/>
    </source>
</evidence>
<gene>
    <name evidence="2" type="ORF">P0Y53_18915</name>
</gene>
<dbReference type="Gene3D" id="3.30.420.40">
    <property type="match status" value="2"/>
</dbReference>
<dbReference type="PANTHER" id="PTHR18964:SF149">
    <property type="entry name" value="BIFUNCTIONAL UDP-N-ACETYLGLUCOSAMINE 2-EPIMERASE_N-ACETYLMANNOSAMINE KINASE"/>
    <property type="match status" value="1"/>
</dbReference>
<dbReference type="InterPro" id="IPR000600">
    <property type="entry name" value="ROK"/>
</dbReference>
<dbReference type="Gene3D" id="1.10.10.10">
    <property type="entry name" value="Winged helix-like DNA-binding domain superfamily/Winged helix DNA-binding domain"/>
    <property type="match status" value="1"/>
</dbReference>
<dbReference type="SUPFAM" id="SSF53067">
    <property type="entry name" value="Actin-like ATPase domain"/>
    <property type="match status" value="1"/>
</dbReference>
<evidence type="ECO:0000313" key="2">
    <source>
        <dbReference type="EMBL" id="WEK34563.1"/>
    </source>
</evidence>
<dbReference type="EMBL" id="CP119311">
    <property type="protein sequence ID" value="WEK34563.1"/>
    <property type="molecule type" value="Genomic_DNA"/>
</dbReference>
<name>A0AAJ6BEY5_9BACT</name>
<protein>
    <submittedName>
        <fullName evidence="2">ROK family protein</fullName>
    </submittedName>
</protein>
<sequence>MIKHLYFNKELSCADLSDLTDKSLPYTARALQELMEEGAVFESGHASSTGGRRAQMYSIRHDILYVVAVAMDQFITHVGILDMRNQYVGPVEKIELDLTNNPSALTDLAQYLDAFIGRSGIPKEKIAGIGIGMPGFVDTNQGLNHTFLKTTTGTIVSQVESVTGLPVLIDNDSSLIALAEWKLGAARNKRNAMVINIGWGIGLGLILNGTLFRGQNGFAGEFSHIPLFTNNKICNCGKMGCLETETSLLVIAEKAIAGLKEGRLSSLRNLTPEQVEENFKAIMEAAVRGDKYAVELLSQAAYHIGRGVAILIHVLNPELIVLSGRGAMAGRIWLAPIQQALNEHCIPKMAENIQLLISSLGYEAERLGAAALVMDNLDKLLPQRKLHKINYVS</sequence>
<accession>A0AAJ6BEY5</accession>
<dbReference type="PANTHER" id="PTHR18964">
    <property type="entry name" value="ROK (REPRESSOR, ORF, KINASE) FAMILY"/>
    <property type="match status" value="1"/>
</dbReference>
<dbReference type="InterPro" id="IPR036388">
    <property type="entry name" value="WH-like_DNA-bd_sf"/>
</dbReference>
<dbReference type="AlphaFoldDB" id="A0AAJ6BEY5"/>
<dbReference type="SUPFAM" id="SSF46785">
    <property type="entry name" value="Winged helix' DNA-binding domain"/>
    <property type="match status" value="1"/>
</dbReference>
<reference evidence="2" key="1">
    <citation type="submission" date="2023-03" db="EMBL/GenBank/DDBJ databases">
        <title>Andean soil-derived lignocellulolytic bacterial consortium as a source of novel taxa and putative plastic-active enzymes.</title>
        <authorList>
            <person name="Diaz-Garcia L."/>
            <person name="Chuvochina M."/>
            <person name="Feuerriegel G."/>
            <person name="Bunk B."/>
            <person name="Sproer C."/>
            <person name="Streit W.R."/>
            <person name="Rodriguez L.M."/>
            <person name="Overmann J."/>
            <person name="Jimenez D.J."/>
        </authorList>
    </citation>
    <scope>NUCLEOTIDE SEQUENCE</scope>
    <source>
        <strain evidence="2">MAG 7</strain>
    </source>
</reference>
<dbReference type="Pfam" id="PF00480">
    <property type="entry name" value="ROK"/>
    <property type="match status" value="1"/>
</dbReference>
<dbReference type="InterPro" id="IPR043129">
    <property type="entry name" value="ATPase_NBD"/>
</dbReference>
<dbReference type="InterPro" id="IPR036390">
    <property type="entry name" value="WH_DNA-bd_sf"/>
</dbReference>
<evidence type="ECO:0000256" key="1">
    <source>
        <dbReference type="ARBA" id="ARBA00006479"/>
    </source>
</evidence>
<dbReference type="Proteomes" id="UP001220610">
    <property type="component" value="Chromosome"/>
</dbReference>